<proteinExistence type="predicted"/>
<dbReference type="eggNOG" id="arCOG05755">
    <property type="taxonomic scope" value="Archaea"/>
</dbReference>
<reference evidence="2" key="1">
    <citation type="submission" date="2013-06" db="EMBL/GenBank/DDBJ databases">
        <title>Complete Genome Sequence of Hyperthermophilic Palaeococcus pacificus DY20341T, Isolated from a Deep-Sea Hydrothermal Sediments.</title>
        <authorList>
            <person name="Zeng X."/>
            <person name="Shao Z."/>
        </authorList>
    </citation>
    <scope>NUCLEOTIDE SEQUENCE [LARGE SCALE GENOMIC DNA]</scope>
    <source>
        <strain evidence="2">DY20341</strain>
    </source>
</reference>
<reference evidence="1 2" key="2">
    <citation type="journal article" date="2015" name="Genome Announc.">
        <title>Complete Genome Sequence of Hyperthermophilic Piezophilic Archaeon Palaeococcus pacificus DY20341T, Isolated from Deep-Sea Hydrothermal Sediments.</title>
        <authorList>
            <person name="Zeng X."/>
            <person name="Jebbar M."/>
            <person name="Shao Z."/>
        </authorList>
    </citation>
    <scope>NUCLEOTIDE SEQUENCE [LARGE SCALE GENOMIC DNA]</scope>
    <source>
        <strain evidence="1 2">DY20341</strain>
    </source>
</reference>
<name>A0A075LV80_9EURY</name>
<accession>A0A075LV80</accession>
<keyword evidence="2" id="KW-1185">Reference proteome</keyword>
<protein>
    <submittedName>
        <fullName evidence="1">Uncharacterized protein</fullName>
    </submittedName>
</protein>
<evidence type="ECO:0000313" key="2">
    <source>
        <dbReference type="Proteomes" id="UP000027981"/>
    </source>
</evidence>
<evidence type="ECO:0000313" key="1">
    <source>
        <dbReference type="EMBL" id="AIF70239.1"/>
    </source>
</evidence>
<dbReference type="AlphaFoldDB" id="A0A075LV80"/>
<dbReference type="OrthoDB" id="86179at2157"/>
<gene>
    <name evidence="1" type="ORF">PAP_09305</name>
</gene>
<dbReference type="HOGENOM" id="CLU_062569_0_0_2"/>
<dbReference type="RefSeq" id="WP_048165709.1">
    <property type="nucleotide sequence ID" value="NZ_CP006019.1"/>
</dbReference>
<organism evidence="1 2">
    <name type="scientific">Palaeococcus pacificus DY20341</name>
    <dbReference type="NCBI Taxonomy" id="1343739"/>
    <lineage>
        <taxon>Archaea</taxon>
        <taxon>Methanobacteriati</taxon>
        <taxon>Methanobacteriota</taxon>
        <taxon>Thermococci</taxon>
        <taxon>Thermococcales</taxon>
        <taxon>Thermococcaceae</taxon>
        <taxon>Palaeococcus</taxon>
    </lineage>
</organism>
<dbReference type="EMBL" id="CP006019">
    <property type="protein sequence ID" value="AIF70239.1"/>
    <property type="molecule type" value="Genomic_DNA"/>
</dbReference>
<dbReference type="STRING" id="1343739.PAP_09305"/>
<dbReference type="KEGG" id="ppac:PAP_09305"/>
<dbReference type="GeneID" id="24842958"/>
<dbReference type="PROSITE" id="PS51257">
    <property type="entry name" value="PROKAR_LIPOPROTEIN"/>
    <property type="match status" value="1"/>
</dbReference>
<sequence>MKGKYAILALFIVGLVFVSGCIGGGEEIKEKVKEEAESAVQSYTESYTSTEEYEESETYTETESESATWVSPWDAYRPIEIDGQKYMITYIKYHLRVRTEEGGDIYEYKVEKKREKTKIHIYGNKVNMETGEQEKVDLGEFEVYEYYGKITPINSADMEAPLEYTVWVKERTENTDTFFLFPSLDFFALYASLYGGGDVIGISITYGDQRFIFYNPGAVGDMSTMPYQEGDMDLISNIPDIGNIYTSWYGFYTFGIWTAIEGEDLYKAKKGSWGFMGYQYNYEIDPDGTVNLGGKGFKVSTVRWTYTLGNIQGQGEATLSANLPIPIEAKGVFIEQNGANIFTHVKIEDIRFEKV</sequence>
<dbReference type="Proteomes" id="UP000027981">
    <property type="component" value="Chromosome"/>
</dbReference>